<evidence type="ECO:0000256" key="3">
    <source>
        <dbReference type="ARBA" id="ARBA00022448"/>
    </source>
</evidence>
<keyword evidence="9" id="KW-0732">Signal</keyword>
<dbReference type="InterPro" id="IPR003423">
    <property type="entry name" value="OMP_efflux"/>
</dbReference>
<dbReference type="PANTHER" id="PTHR30026">
    <property type="entry name" value="OUTER MEMBRANE PROTEIN TOLC"/>
    <property type="match status" value="1"/>
</dbReference>
<feature type="chain" id="PRO_5004497601" evidence="9">
    <location>
        <begin position="24"/>
        <end position="440"/>
    </location>
</feature>
<gene>
    <name evidence="10" type="ORF">Dpo_2c01610</name>
</gene>
<keyword evidence="3" id="KW-0813">Transport</keyword>
<evidence type="ECO:0000256" key="9">
    <source>
        <dbReference type="SAM" id="SignalP"/>
    </source>
</evidence>
<dbReference type="InterPro" id="IPR051906">
    <property type="entry name" value="TolC-like"/>
</dbReference>
<dbReference type="Gene3D" id="1.20.1600.10">
    <property type="entry name" value="Outer membrane efflux proteins (OEP)"/>
    <property type="match status" value="1"/>
</dbReference>
<comment type="subcellular location">
    <subcellularLocation>
        <location evidence="1">Cell outer membrane</location>
    </subcellularLocation>
</comment>
<dbReference type="Pfam" id="PF02321">
    <property type="entry name" value="OEP"/>
    <property type="match status" value="2"/>
</dbReference>
<proteinExistence type="inferred from homology"/>
<dbReference type="GO" id="GO:0015288">
    <property type="term" value="F:porin activity"/>
    <property type="evidence" value="ECO:0007669"/>
    <property type="project" value="TreeGrafter"/>
</dbReference>
<dbReference type="RefSeq" id="WP_006964732.1">
    <property type="nucleotide sequence ID" value="NZ_APJX01000002.1"/>
</dbReference>
<evidence type="ECO:0000313" key="11">
    <source>
        <dbReference type="Proteomes" id="UP000014216"/>
    </source>
</evidence>
<evidence type="ECO:0000313" key="10">
    <source>
        <dbReference type="EMBL" id="EMS80472.1"/>
    </source>
</evidence>
<dbReference type="GO" id="GO:0015562">
    <property type="term" value="F:efflux transmembrane transporter activity"/>
    <property type="evidence" value="ECO:0007669"/>
    <property type="project" value="InterPro"/>
</dbReference>
<sequence>MIRFYLMVPILLLIVLCPFFALAGQTMTLDQCLTYGFENNPTLKGADYQVAATRENAKSLRADFLPSLSTSYSLNRLQNQSAHGPTEEDYLDQNARNFSVRVSQVLFAGFKIANTHDKAKIDIERTRAERELARLELAYNIQLTFFQLMKAKEDVKVAQDSIERLEQGVKSAQAYFEKQLISRAEVLSARVDLADARQQASIAGNEVNRKRIALFSLMNMPMDPAVAFTGGLDFFDGGYPAEFDQCWQIAKDNRPDIESLEKQVAMLEKDMEIASGSYLPQIKLDLGYHDQDRDYDAPVETFSGSVERDQRNRYWSAGVTASWELFDGGRSWYRRKKSLNQVYQVREQIKEIQLFIREGIRKALFSIAEADDRTAAAKVAVTAARENYAMEERRLEAGLTTIPMLLDAQIRLARAQGNYTRAMLDYQLGRAELGFMLGNR</sequence>
<feature type="coiled-coil region" evidence="8">
    <location>
        <begin position="116"/>
        <end position="168"/>
    </location>
</feature>
<dbReference type="GO" id="GO:0009279">
    <property type="term" value="C:cell outer membrane"/>
    <property type="evidence" value="ECO:0007669"/>
    <property type="project" value="UniProtKB-SubCell"/>
</dbReference>
<accession>S0G6N5</accession>
<evidence type="ECO:0000256" key="7">
    <source>
        <dbReference type="ARBA" id="ARBA00023237"/>
    </source>
</evidence>
<dbReference type="EMBL" id="APJX01000002">
    <property type="protein sequence ID" value="EMS80472.1"/>
    <property type="molecule type" value="Genomic_DNA"/>
</dbReference>
<dbReference type="Proteomes" id="UP000014216">
    <property type="component" value="Unassembled WGS sequence"/>
</dbReference>
<keyword evidence="8" id="KW-0175">Coiled coil</keyword>
<comment type="caution">
    <text evidence="10">The sequence shown here is derived from an EMBL/GenBank/DDBJ whole genome shotgun (WGS) entry which is preliminary data.</text>
</comment>
<organism evidence="10 11">
    <name type="scientific">Desulfotignum phosphitoxidans DSM 13687</name>
    <dbReference type="NCBI Taxonomy" id="1286635"/>
    <lineage>
        <taxon>Bacteria</taxon>
        <taxon>Pseudomonadati</taxon>
        <taxon>Thermodesulfobacteriota</taxon>
        <taxon>Desulfobacteria</taxon>
        <taxon>Desulfobacterales</taxon>
        <taxon>Desulfobacteraceae</taxon>
        <taxon>Desulfotignum</taxon>
    </lineage>
</organism>
<protein>
    <submittedName>
        <fullName evidence="10">Outer membrane efflux protein</fullName>
    </submittedName>
</protein>
<dbReference type="PANTHER" id="PTHR30026:SF20">
    <property type="entry name" value="OUTER MEMBRANE PROTEIN TOLC"/>
    <property type="match status" value="1"/>
</dbReference>
<dbReference type="OrthoDB" id="13803at2"/>
<evidence type="ECO:0000256" key="6">
    <source>
        <dbReference type="ARBA" id="ARBA00023136"/>
    </source>
</evidence>
<evidence type="ECO:0000256" key="5">
    <source>
        <dbReference type="ARBA" id="ARBA00022692"/>
    </source>
</evidence>
<name>S0G6N5_9BACT</name>
<evidence type="ECO:0000256" key="2">
    <source>
        <dbReference type="ARBA" id="ARBA00007613"/>
    </source>
</evidence>
<dbReference type="AlphaFoldDB" id="S0G6N5"/>
<evidence type="ECO:0000256" key="4">
    <source>
        <dbReference type="ARBA" id="ARBA00022452"/>
    </source>
</evidence>
<keyword evidence="5" id="KW-0812">Transmembrane</keyword>
<dbReference type="GO" id="GO:1990281">
    <property type="term" value="C:efflux pump complex"/>
    <property type="evidence" value="ECO:0007669"/>
    <property type="project" value="TreeGrafter"/>
</dbReference>
<keyword evidence="11" id="KW-1185">Reference proteome</keyword>
<feature type="signal peptide" evidence="9">
    <location>
        <begin position="1"/>
        <end position="23"/>
    </location>
</feature>
<keyword evidence="4" id="KW-1134">Transmembrane beta strand</keyword>
<evidence type="ECO:0000256" key="8">
    <source>
        <dbReference type="SAM" id="Coils"/>
    </source>
</evidence>
<evidence type="ECO:0000256" key="1">
    <source>
        <dbReference type="ARBA" id="ARBA00004442"/>
    </source>
</evidence>
<dbReference type="SUPFAM" id="SSF56954">
    <property type="entry name" value="Outer membrane efflux proteins (OEP)"/>
    <property type="match status" value="1"/>
</dbReference>
<reference evidence="10 11" key="1">
    <citation type="journal article" date="2013" name="Genome Announc.">
        <title>Draft Genome Sequence of Desulfotignum phosphitoxidans DSM 13687 Strain FiPS-3.</title>
        <authorList>
            <person name="Poehlein A."/>
            <person name="Daniel R."/>
            <person name="Simeonova D.D."/>
        </authorList>
    </citation>
    <scope>NUCLEOTIDE SEQUENCE [LARGE SCALE GENOMIC DNA]</scope>
    <source>
        <strain evidence="10 11">DSM 13687</strain>
    </source>
</reference>
<keyword evidence="7" id="KW-0998">Cell outer membrane</keyword>
<keyword evidence="6" id="KW-0472">Membrane</keyword>
<comment type="similarity">
    <text evidence="2">Belongs to the outer membrane factor (OMF) (TC 1.B.17) family.</text>
</comment>